<dbReference type="GeneID" id="29125339"/>
<reference evidence="1 2" key="1">
    <citation type="submission" date="2015-08" db="EMBL/GenBank/DDBJ databases">
        <authorList>
            <person name="Babu N.S."/>
            <person name="Beckwith C.J."/>
            <person name="Beseler K.G."/>
            <person name="Brison A."/>
            <person name="Carone J.V."/>
            <person name="Caskin T.P."/>
            <person name="Diamond M."/>
            <person name="Durham M.E."/>
            <person name="Foxe J.M."/>
            <person name="Go M."/>
            <person name="Henderson B.A."/>
            <person name="Jones I.B."/>
            <person name="McGettigan J.A."/>
            <person name="Micheletti S.J."/>
            <person name="Nasrallah M.E."/>
            <person name="Ortiz D."/>
            <person name="Piller C.R."/>
            <person name="Privatt S.R."/>
            <person name="Schneider S.L."/>
            <person name="Sharp S."/>
            <person name="Smith T.C."/>
            <person name="Stanton J.D."/>
            <person name="Ullery H.E."/>
            <person name="Wilson R.J."/>
            <person name="Serrano M.G."/>
            <person name="Buck G."/>
            <person name="Lee V."/>
            <person name="Wang Y."/>
            <person name="Carvalho R."/>
            <person name="Voegtly L."/>
            <person name="Shi R."/>
            <person name="Duckworth R."/>
            <person name="Johnson A."/>
            <person name="Loviza R."/>
            <person name="Walstead R."/>
            <person name="Shah Z."/>
            <person name="Kiflezghi M."/>
            <person name="Wade K."/>
            <person name="Ball S.L."/>
            <person name="Bradley K.W."/>
            <person name="Asai D.J."/>
            <person name="Bowman C.A."/>
            <person name="Russell D.A."/>
            <person name="Pope W.H."/>
            <person name="Jacobs-Sera D."/>
            <person name="Hendrix R.W."/>
            <person name="Hatfull G.F."/>
        </authorList>
    </citation>
    <scope>NUCLEOTIDE SEQUENCE [LARGE SCALE GENOMIC DNA]</scope>
</reference>
<dbReference type="RefSeq" id="YP_009302559.1">
    <property type="nucleotide sequence ID" value="NC_031245.1"/>
</dbReference>
<dbReference type="Proteomes" id="UP000203261">
    <property type="component" value="Segment"/>
</dbReference>
<evidence type="ECO:0000313" key="2">
    <source>
        <dbReference type="Proteomes" id="UP000203261"/>
    </source>
</evidence>
<organism evidence="1 2">
    <name type="scientific">Bacillus phage SP-15</name>
    <dbReference type="NCBI Taxonomy" id="1792032"/>
    <lineage>
        <taxon>Viruses</taxon>
        <taxon>Duplodnaviria</taxon>
        <taxon>Heunggongvirae</taxon>
        <taxon>Uroviricota</taxon>
        <taxon>Caudoviricetes</taxon>
        <taxon>Thornevirus</taxon>
        <taxon>Thornevirus SP15</taxon>
    </lineage>
</organism>
<sequence length="102" mass="11126">MSSAVESRLQKLMYSNDPNVKALGIVAEVMIENNKQVVEAINNLASNSPVEETESTITVEALNTRIDLAVAELVKAYAVKNPDEKDQRIKLAIETLGRSLLG</sequence>
<dbReference type="EMBL" id="KT624200">
    <property type="protein sequence ID" value="AMM44970.1"/>
    <property type="molecule type" value="Genomic_DNA"/>
</dbReference>
<keyword evidence="2" id="KW-1185">Reference proteome</keyword>
<proteinExistence type="predicted"/>
<dbReference type="KEGG" id="vg:29125339"/>
<accession>A0A127AWI8</accession>
<protein>
    <submittedName>
        <fullName evidence="1">Uncharacterized protein</fullName>
    </submittedName>
</protein>
<name>A0A127AWI8_9CAUD</name>
<gene>
    <name evidence="1" type="ORF">SP15_172</name>
</gene>
<evidence type="ECO:0000313" key="1">
    <source>
        <dbReference type="EMBL" id="AMM44970.1"/>
    </source>
</evidence>